<dbReference type="SUPFAM" id="SSF100920">
    <property type="entry name" value="Heat shock protein 70kD (HSP70), peptide-binding domain"/>
    <property type="match status" value="1"/>
</dbReference>
<dbReference type="FunFam" id="3.90.640.10:FF:000004">
    <property type="entry name" value="Heat shock 70 kDa protein 4"/>
    <property type="match status" value="1"/>
</dbReference>
<dbReference type="GO" id="GO:0140662">
    <property type="term" value="F:ATP-dependent protein folding chaperone"/>
    <property type="evidence" value="ECO:0007669"/>
    <property type="project" value="InterPro"/>
</dbReference>
<dbReference type="InterPro" id="IPR018181">
    <property type="entry name" value="Heat_shock_70_CS"/>
</dbReference>
<accession>A0AAN8G1A7</accession>
<feature type="compositionally biased region" description="Polar residues" evidence="4">
    <location>
        <begin position="839"/>
        <end position="849"/>
    </location>
</feature>
<comment type="similarity">
    <text evidence="1">Belongs to the heat shock protein 70 family.</text>
</comment>
<dbReference type="FunFam" id="3.30.420.40:FF:000171">
    <property type="entry name" value="Heat shock 70 kDa protein 4"/>
    <property type="match status" value="1"/>
</dbReference>
<dbReference type="SUPFAM" id="SSF100934">
    <property type="entry name" value="Heat shock protein 70kD (HSP70), C-terminal subdomain"/>
    <property type="match status" value="2"/>
</dbReference>
<gene>
    <name evidence="5" type="ORF">SNE40_020956</name>
</gene>
<sequence length="849" mass="96235">MSVVGIDFGTYSCYIGAARAGGIETIANEYSDRCTPSYISFNEKSRCMGVAAKQQSVMKFKNTISGIKRLMGRKYADRLVQSELKIQFPQNEIVEDSNGNILIKVDYLGENQKFSPEQLTTMLFTKLKLTAEAALKTKVVDVVISVPSYCTDVERRAFLDSCQMAGLNCLRLFNDTTAIALSYGIYKQDLPAENEKARNVVIVDMGYSSLQVSICSFQKGKLKVLATSNDHDLGGRNFDHLLLKQFAEEFKVKYKIDVMSRPKAYIRLAQECEKLKKLMSANTQKIPLNIECLMDDKDVSSAMDRATFEELASNAGLLTRAENTMRAILDYSNVKLGDIHSVEIVGGSSRLPCIKALVTQIFGMDASTTLNADEAVARGCALQCAILSPTFRVRDFSITDCQPYSITLHYTGCIEDENSLEVFSRFHAIPFSKMLTFYRKEPFELTARYTHINDVPYPSPEIGTFKVNNIVPQANGDSCKVKLKVRINNHGTFVIPSASMYEKCESEDDTKESMDVDVDKKVEESNSDQSMKNDTDGETPMQTDSGQSENEVPPKDEATTKETESNTVNGNEEKKEEEKKNIKKAKKTTRSIDLPIESRFNQIPKQQLNLLIEKENQLIMQDKLEKERLDSKNAVEEYVYDMRDKISGQYEQYAKEDDRNTLTLRLEDTENWLYEDGEDVNKQVYIDKLKEIKNLGDPIVHRYQEAQVRPAVFEELAKTIFHYRKFLDAWANKDEKYNHIEKVDADKVDKCCKEKMEWYEKHLNLQNQKALHEDPPILSSEINDQRKGLDAVCKSIVNKSKPKVEPPKEEKKEEKKEEGKAGGDSKEAPVDGTSDVKPETNSTPDMDID</sequence>
<comment type="caution">
    <text evidence="5">The sequence shown here is derived from an EMBL/GenBank/DDBJ whole genome shotgun (WGS) entry which is preliminary data.</text>
</comment>
<evidence type="ECO:0000313" key="6">
    <source>
        <dbReference type="Proteomes" id="UP001347796"/>
    </source>
</evidence>
<dbReference type="InterPro" id="IPR029047">
    <property type="entry name" value="HSP70_peptide-bd_sf"/>
</dbReference>
<dbReference type="InterPro" id="IPR043129">
    <property type="entry name" value="ATPase_NBD"/>
</dbReference>
<dbReference type="Gene3D" id="3.30.30.30">
    <property type="match status" value="1"/>
</dbReference>
<dbReference type="AlphaFoldDB" id="A0AAN8G1A7"/>
<dbReference type="GO" id="GO:0005524">
    <property type="term" value="F:ATP binding"/>
    <property type="evidence" value="ECO:0007669"/>
    <property type="project" value="UniProtKB-KW"/>
</dbReference>
<dbReference type="Gene3D" id="1.20.1270.10">
    <property type="match status" value="2"/>
</dbReference>
<dbReference type="EMBL" id="JAZGQO010000016">
    <property type="protein sequence ID" value="KAK6168417.1"/>
    <property type="molecule type" value="Genomic_DNA"/>
</dbReference>
<dbReference type="PANTHER" id="PTHR45639">
    <property type="entry name" value="HSC70CB, ISOFORM G-RELATED"/>
    <property type="match status" value="1"/>
</dbReference>
<dbReference type="PROSITE" id="PS01036">
    <property type="entry name" value="HSP70_3"/>
    <property type="match status" value="1"/>
</dbReference>
<dbReference type="PRINTS" id="PR00301">
    <property type="entry name" value="HEATSHOCK70"/>
</dbReference>
<dbReference type="PANTHER" id="PTHR45639:SF4">
    <property type="entry name" value="HSC70CB, ISOFORM G"/>
    <property type="match status" value="1"/>
</dbReference>
<keyword evidence="2" id="KW-0547">Nucleotide-binding</keyword>
<reference evidence="5 6" key="1">
    <citation type="submission" date="2024-01" db="EMBL/GenBank/DDBJ databases">
        <title>The genome of the rayed Mediterranean limpet Patella caerulea (Linnaeus, 1758).</title>
        <authorList>
            <person name="Anh-Thu Weber A."/>
            <person name="Halstead-Nussloch G."/>
        </authorList>
    </citation>
    <scope>NUCLEOTIDE SEQUENCE [LARGE SCALE GENOMIC DNA]</scope>
    <source>
        <strain evidence="5">AATW-2023a</strain>
        <tissue evidence="5">Whole specimen</tissue>
    </source>
</reference>
<dbReference type="FunFam" id="3.30.30.30:FF:000002">
    <property type="entry name" value="Heat shock 70 kDa protein 4"/>
    <property type="match status" value="1"/>
</dbReference>
<dbReference type="SUPFAM" id="SSF53067">
    <property type="entry name" value="Actin-like ATPase domain"/>
    <property type="match status" value="2"/>
</dbReference>
<dbReference type="FunFam" id="1.20.1270.10:FF:000002">
    <property type="entry name" value="Heat shock 70 kDa protein 4"/>
    <property type="match status" value="1"/>
</dbReference>
<dbReference type="FunFam" id="3.30.420.40:FF:000495">
    <property type="entry name" value="Heat shock protein 4b"/>
    <property type="match status" value="1"/>
</dbReference>
<keyword evidence="6" id="KW-1185">Reference proteome</keyword>
<dbReference type="Gene3D" id="3.30.420.40">
    <property type="match status" value="2"/>
</dbReference>
<feature type="compositionally biased region" description="Basic and acidic residues" evidence="4">
    <location>
        <begin position="511"/>
        <end position="524"/>
    </location>
</feature>
<dbReference type="InterPro" id="IPR029048">
    <property type="entry name" value="HSP70_C_sf"/>
</dbReference>
<feature type="compositionally biased region" description="Basic and acidic residues" evidence="4">
    <location>
        <begin position="802"/>
        <end position="838"/>
    </location>
</feature>
<proteinExistence type="inferred from homology"/>
<evidence type="ECO:0000256" key="1">
    <source>
        <dbReference type="ARBA" id="ARBA00007381"/>
    </source>
</evidence>
<evidence type="ECO:0000313" key="5">
    <source>
        <dbReference type="EMBL" id="KAK6168417.1"/>
    </source>
</evidence>
<evidence type="ECO:0000256" key="3">
    <source>
        <dbReference type="ARBA" id="ARBA00022840"/>
    </source>
</evidence>
<dbReference type="CDD" id="cd10228">
    <property type="entry name" value="ASKHA_NBD_HSP70_HSPA4_like"/>
    <property type="match status" value="1"/>
</dbReference>
<keyword evidence="3" id="KW-0067">ATP-binding</keyword>
<feature type="compositionally biased region" description="Basic and acidic residues" evidence="4">
    <location>
        <begin position="552"/>
        <end position="564"/>
    </location>
</feature>
<dbReference type="Proteomes" id="UP001347796">
    <property type="component" value="Unassembled WGS sequence"/>
</dbReference>
<feature type="region of interest" description="Disordered" evidence="4">
    <location>
        <begin position="504"/>
        <end position="588"/>
    </location>
</feature>
<dbReference type="Gene3D" id="3.90.640.10">
    <property type="entry name" value="Actin, Chain A, domain 4"/>
    <property type="match status" value="1"/>
</dbReference>
<evidence type="ECO:0000256" key="2">
    <source>
        <dbReference type="ARBA" id="ARBA00022741"/>
    </source>
</evidence>
<dbReference type="InterPro" id="IPR013126">
    <property type="entry name" value="Hsp_70_fam"/>
</dbReference>
<feature type="compositionally biased region" description="Basic and acidic residues" evidence="4">
    <location>
        <begin position="571"/>
        <end position="580"/>
    </location>
</feature>
<dbReference type="GO" id="GO:0005634">
    <property type="term" value="C:nucleus"/>
    <property type="evidence" value="ECO:0007669"/>
    <property type="project" value="TreeGrafter"/>
</dbReference>
<dbReference type="GO" id="GO:0005829">
    <property type="term" value="C:cytosol"/>
    <property type="evidence" value="ECO:0007669"/>
    <property type="project" value="TreeGrafter"/>
</dbReference>
<dbReference type="Pfam" id="PF00012">
    <property type="entry name" value="HSP70"/>
    <property type="match status" value="1"/>
</dbReference>
<dbReference type="Gene3D" id="2.60.34.10">
    <property type="entry name" value="Substrate Binding Domain Of DNAk, Chain A, domain 1"/>
    <property type="match status" value="1"/>
</dbReference>
<feature type="compositionally biased region" description="Polar residues" evidence="4">
    <location>
        <begin position="540"/>
        <end position="550"/>
    </location>
</feature>
<feature type="region of interest" description="Disordered" evidence="4">
    <location>
        <begin position="797"/>
        <end position="849"/>
    </location>
</feature>
<protein>
    <submittedName>
        <fullName evidence="5">Uncharacterized protein</fullName>
    </submittedName>
</protein>
<evidence type="ECO:0000256" key="4">
    <source>
        <dbReference type="SAM" id="MobiDB-lite"/>
    </source>
</evidence>
<organism evidence="5 6">
    <name type="scientific">Patella caerulea</name>
    <name type="common">Rayed Mediterranean limpet</name>
    <dbReference type="NCBI Taxonomy" id="87958"/>
    <lineage>
        <taxon>Eukaryota</taxon>
        <taxon>Metazoa</taxon>
        <taxon>Spiralia</taxon>
        <taxon>Lophotrochozoa</taxon>
        <taxon>Mollusca</taxon>
        <taxon>Gastropoda</taxon>
        <taxon>Patellogastropoda</taxon>
        <taxon>Patelloidea</taxon>
        <taxon>Patellidae</taxon>
        <taxon>Patella</taxon>
    </lineage>
</organism>
<name>A0AAN8G1A7_PATCE</name>